<evidence type="ECO:0000256" key="10">
    <source>
        <dbReference type="ARBA" id="ARBA00023136"/>
    </source>
</evidence>
<evidence type="ECO:0000256" key="4">
    <source>
        <dbReference type="ARBA" id="ARBA00022538"/>
    </source>
</evidence>
<keyword evidence="9" id="KW-0406">Ion transport</keyword>
<evidence type="ECO:0000256" key="2">
    <source>
        <dbReference type="ARBA" id="ARBA00006920"/>
    </source>
</evidence>
<comment type="catalytic activity">
    <reaction evidence="12">
        <text>K(+)(in) = K(+)(out)</text>
        <dbReference type="Rhea" id="RHEA:29463"/>
        <dbReference type="ChEBI" id="CHEBI:29103"/>
    </reaction>
</comment>
<feature type="transmembrane region" description="Helical" evidence="13">
    <location>
        <begin position="114"/>
        <end position="135"/>
    </location>
</feature>
<comment type="caution">
    <text evidence="14">The sequence shown here is derived from an EMBL/GenBank/DDBJ whole genome shotgun (WGS) entry which is preliminary data.</text>
</comment>
<keyword evidence="8 13" id="KW-1133">Transmembrane helix</keyword>
<evidence type="ECO:0000256" key="11">
    <source>
        <dbReference type="ARBA" id="ARBA00023303"/>
    </source>
</evidence>
<evidence type="ECO:0000313" key="15">
    <source>
        <dbReference type="Proteomes" id="UP001595645"/>
    </source>
</evidence>
<evidence type="ECO:0000256" key="8">
    <source>
        <dbReference type="ARBA" id="ARBA00022989"/>
    </source>
</evidence>
<keyword evidence="4" id="KW-0633">Potassium transport</keyword>
<feature type="transmembrane region" description="Helical" evidence="13">
    <location>
        <begin position="155"/>
        <end position="174"/>
    </location>
</feature>
<feature type="transmembrane region" description="Helical" evidence="13">
    <location>
        <begin position="81"/>
        <end position="102"/>
    </location>
</feature>
<dbReference type="Proteomes" id="UP001595645">
    <property type="component" value="Unassembled WGS sequence"/>
</dbReference>
<feature type="transmembrane region" description="Helical" evidence="13">
    <location>
        <begin position="50"/>
        <end position="69"/>
    </location>
</feature>
<evidence type="ECO:0000256" key="1">
    <source>
        <dbReference type="ARBA" id="ARBA00004141"/>
    </source>
</evidence>
<dbReference type="EMBL" id="JBHRWK010000143">
    <property type="protein sequence ID" value="MFC3456140.1"/>
    <property type="molecule type" value="Genomic_DNA"/>
</dbReference>
<protein>
    <submittedName>
        <fullName evidence="14">TMEM175 family protein</fullName>
    </submittedName>
</protein>
<dbReference type="PANTHER" id="PTHR31462:SF5">
    <property type="entry name" value="ENDOSOMAL_LYSOSOMAL PROTON CHANNEL TMEM175"/>
    <property type="match status" value="1"/>
</dbReference>
<name>A0ABV7PAE7_9PSEU</name>
<gene>
    <name evidence="14" type="ORF">ACFOSH_42515</name>
</gene>
<evidence type="ECO:0000256" key="12">
    <source>
        <dbReference type="ARBA" id="ARBA00034430"/>
    </source>
</evidence>
<dbReference type="PANTHER" id="PTHR31462">
    <property type="entry name" value="ENDOSOMAL/LYSOSOMAL POTASSIUM CHANNEL TMEM175"/>
    <property type="match status" value="1"/>
</dbReference>
<evidence type="ECO:0000256" key="5">
    <source>
        <dbReference type="ARBA" id="ARBA00022692"/>
    </source>
</evidence>
<keyword evidence="5 13" id="KW-0812">Transmembrane</keyword>
<comment type="similarity">
    <text evidence="2">Belongs to the TMEM175 family.</text>
</comment>
<feature type="transmembrane region" description="Helical" evidence="13">
    <location>
        <begin position="12"/>
        <end position="30"/>
    </location>
</feature>
<keyword evidence="6" id="KW-0631">Potassium channel</keyword>
<keyword evidence="11" id="KW-0407">Ion channel</keyword>
<evidence type="ECO:0000313" key="14">
    <source>
        <dbReference type="EMBL" id="MFC3456140.1"/>
    </source>
</evidence>
<keyword evidence="7" id="KW-0630">Potassium</keyword>
<dbReference type="InterPro" id="IPR010617">
    <property type="entry name" value="TMEM175-like"/>
</dbReference>
<organism evidence="14 15">
    <name type="scientific">Amycolatopsis speibonae</name>
    <dbReference type="NCBI Taxonomy" id="1450224"/>
    <lineage>
        <taxon>Bacteria</taxon>
        <taxon>Bacillati</taxon>
        <taxon>Actinomycetota</taxon>
        <taxon>Actinomycetes</taxon>
        <taxon>Pseudonocardiales</taxon>
        <taxon>Pseudonocardiaceae</taxon>
        <taxon>Amycolatopsis</taxon>
    </lineage>
</organism>
<feature type="non-terminal residue" evidence="14">
    <location>
        <position position="181"/>
    </location>
</feature>
<evidence type="ECO:0000256" key="6">
    <source>
        <dbReference type="ARBA" id="ARBA00022826"/>
    </source>
</evidence>
<evidence type="ECO:0000256" key="7">
    <source>
        <dbReference type="ARBA" id="ARBA00022958"/>
    </source>
</evidence>
<evidence type="ECO:0000256" key="3">
    <source>
        <dbReference type="ARBA" id="ARBA00022448"/>
    </source>
</evidence>
<reference evidence="15" key="1">
    <citation type="journal article" date="2019" name="Int. J. Syst. Evol. Microbiol.">
        <title>The Global Catalogue of Microorganisms (GCM) 10K type strain sequencing project: providing services to taxonomists for standard genome sequencing and annotation.</title>
        <authorList>
            <consortium name="The Broad Institute Genomics Platform"/>
            <consortium name="The Broad Institute Genome Sequencing Center for Infectious Disease"/>
            <person name="Wu L."/>
            <person name="Ma J."/>
        </authorList>
    </citation>
    <scope>NUCLEOTIDE SEQUENCE [LARGE SCALE GENOMIC DNA]</scope>
    <source>
        <strain evidence="15">CGMCC 4.7676</strain>
    </source>
</reference>
<comment type="subcellular location">
    <subcellularLocation>
        <location evidence="1">Membrane</location>
        <topology evidence="1">Multi-pass membrane protein</topology>
    </subcellularLocation>
</comment>
<keyword evidence="15" id="KW-1185">Reference proteome</keyword>
<keyword evidence="10 13" id="KW-0472">Membrane</keyword>
<evidence type="ECO:0000256" key="13">
    <source>
        <dbReference type="SAM" id="Phobius"/>
    </source>
</evidence>
<keyword evidence="3" id="KW-0813">Transport</keyword>
<dbReference type="RefSeq" id="WP_378247232.1">
    <property type="nucleotide sequence ID" value="NZ_JBHRWK010000143.1"/>
</dbReference>
<dbReference type="Pfam" id="PF06736">
    <property type="entry name" value="TMEM175"/>
    <property type="match status" value="1"/>
</dbReference>
<accession>A0ABV7PAE7</accession>
<sequence>MKQHGSPERLVFFTDAVVAIALTLLVLPLTDLVPELVAENAPAVEAVTDNWPKIFSFLLSFAVIGRFWVTHHRIFEHVRTYSGPLVLANFCWLLTIAVLPFPTELVGAYDSERFTAVFYLGTLLASSLSHTALVLIVRHDPEIRGDTEPMTDQWVLNFVLTTAVFALAVLVAFIEPGLGYL</sequence>
<evidence type="ECO:0000256" key="9">
    <source>
        <dbReference type="ARBA" id="ARBA00023065"/>
    </source>
</evidence>
<proteinExistence type="inferred from homology"/>